<protein>
    <submittedName>
        <fullName evidence="1">Uncharacterized protein</fullName>
    </submittedName>
</protein>
<reference evidence="1" key="1">
    <citation type="submission" date="2020-08" db="EMBL/GenBank/DDBJ databases">
        <title>Multicomponent nature underlies the extraordinary mechanical properties of spider dragline silk.</title>
        <authorList>
            <person name="Kono N."/>
            <person name="Nakamura H."/>
            <person name="Mori M."/>
            <person name="Yoshida Y."/>
            <person name="Ohtoshi R."/>
            <person name="Malay A.D."/>
            <person name="Moran D.A.P."/>
            <person name="Tomita M."/>
            <person name="Numata K."/>
            <person name="Arakawa K."/>
        </authorList>
    </citation>
    <scope>NUCLEOTIDE SEQUENCE</scope>
</reference>
<gene>
    <name evidence="1" type="ORF">TNCV_3097311</name>
</gene>
<dbReference type="Proteomes" id="UP000887159">
    <property type="component" value="Unassembled WGS sequence"/>
</dbReference>
<evidence type="ECO:0000313" key="2">
    <source>
        <dbReference type="Proteomes" id="UP000887159"/>
    </source>
</evidence>
<organism evidence="1 2">
    <name type="scientific">Trichonephila clavipes</name>
    <name type="common">Golden silk orbweaver</name>
    <name type="synonym">Nephila clavipes</name>
    <dbReference type="NCBI Taxonomy" id="2585209"/>
    <lineage>
        <taxon>Eukaryota</taxon>
        <taxon>Metazoa</taxon>
        <taxon>Ecdysozoa</taxon>
        <taxon>Arthropoda</taxon>
        <taxon>Chelicerata</taxon>
        <taxon>Arachnida</taxon>
        <taxon>Araneae</taxon>
        <taxon>Araneomorphae</taxon>
        <taxon>Entelegynae</taxon>
        <taxon>Araneoidea</taxon>
        <taxon>Nephilidae</taxon>
        <taxon>Trichonephila</taxon>
    </lineage>
</organism>
<proteinExistence type="predicted"/>
<dbReference type="EMBL" id="BMAU01021310">
    <property type="protein sequence ID" value="GFY12177.1"/>
    <property type="molecule type" value="Genomic_DNA"/>
</dbReference>
<keyword evidence="2" id="KW-1185">Reference proteome</keyword>
<comment type="caution">
    <text evidence="1">The sequence shown here is derived from an EMBL/GenBank/DDBJ whole genome shotgun (WGS) entry which is preliminary data.</text>
</comment>
<name>A0A8X6SND3_TRICX</name>
<dbReference type="AlphaFoldDB" id="A0A8X6SND3"/>
<accession>A0A8X6SND3</accession>
<evidence type="ECO:0000313" key="1">
    <source>
        <dbReference type="EMBL" id="GFY12177.1"/>
    </source>
</evidence>
<sequence>MAAQWYVHNILQPHMLPLMQRPPGTIFQQDKLGLTRQEDFFRWRAVCRLEAGPSQTEVARSLKVARKGYPGSGINSKQVVLSPGSLLLTLRLCLEEEFTAKRSTVVLQRLVYAWRPVLRDLLTTFNLKDRIFVELQTSVMDTIRVQKSGF</sequence>